<dbReference type="Proteomes" id="UP000078240">
    <property type="component" value="Unassembled WGS sequence"/>
</dbReference>
<dbReference type="Gene3D" id="3.40.50.300">
    <property type="entry name" value="P-loop containing nucleotide triphosphate hydrolases"/>
    <property type="match status" value="1"/>
</dbReference>
<dbReference type="PANTHER" id="PTHR43721">
    <property type="entry name" value="ELONGATION FACTOR TU-RELATED"/>
    <property type="match status" value="1"/>
</dbReference>
<evidence type="ECO:0000313" key="2">
    <source>
        <dbReference type="EMBL" id="OAQ65728.1"/>
    </source>
</evidence>
<dbReference type="PANTHER" id="PTHR43721:SF22">
    <property type="entry name" value="ELONGATION FACTOR TU, MITOCHONDRIAL"/>
    <property type="match status" value="1"/>
</dbReference>
<sequence length="191" mass="20963">MALPNYNICILGHHEHGKTTLAGAMTRVCSEVFDSAVVEFDKLDSGSSETGSPEVEFNSNIHRFLCKDYKPDVKNLSKDASTTDAAILVVSAADGPMPQTKEHISLARQSQIPQIIVFLNTADLVDDTELLELVEMEVRDLLSTDNYPGDDTPVIIGSARWALNGKDDNRMGTTQKLVETMDTYIKGRTTT</sequence>
<dbReference type="GO" id="GO:0003924">
    <property type="term" value="F:GTPase activity"/>
    <property type="evidence" value="ECO:0007669"/>
    <property type="project" value="InterPro"/>
</dbReference>
<feature type="domain" description="Tr-type G" evidence="1">
    <location>
        <begin position="73"/>
        <end position="185"/>
    </location>
</feature>
<dbReference type="GO" id="GO:0005829">
    <property type="term" value="C:cytosol"/>
    <property type="evidence" value="ECO:0007669"/>
    <property type="project" value="TreeGrafter"/>
</dbReference>
<dbReference type="Pfam" id="PF00009">
    <property type="entry name" value="GTP_EFTU"/>
    <property type="match status" value="1"/>
</dbReference>
<dbReference type="GO" id="GO:0003746">
    <property type="term" value="F:translation elongation factor activity"/>
    <property type="evidence" value="ECO:0007669"/>
    <property type="project" value="UniProtKB-KW"/>
</dbReference>
<dbReference type="SUPFAM" id="SSF52540">
    <property type="entry name" value="P-loop containing nucleoside triphosphate hydrolases"/>
    <property type="match status" value="1"/>
</dbReference>
<dbReference type="EMBL" id="LSBH01000013">
    <property type="protein sequence ID" value="OAQ65728.1"/>
    <property type="molecule type" value="Genomic_DNA"/>
</dbReference>
<reference evidence="2 3" key="1">
    <citation type="submission" date="2016-01" db="EMBL/GenBank/DDBJ databases">
        <title>Biosynthesis of antibiotic leucinostatins and their inhibition on Phytophthora in bio-control Purpureocillium lilacinum.</title>
        <authorList>
            <person name="Wang G."/>
            <person name="Liu Z."/>
            <person name="Lin R."/>
            <person name="Li E."/>
            <person name="Mao Z."/>
            <person name="Ling J."/>
            <person name="Yin W."/>
            <person name="Xie B."/>
        </authorList>
    </citation>
    <scope>NUCLEOTIDE SEQUENCE [LARGE SCALE GENOMIC DNA]</scope>
    <source>
        <strain evidence="2">PLBJ-1</strain>
    </source>
</reference>
<protein>
    <submittedName>
        <fullName evidence="2">Elongation factor Tu</fullName>
    </submittedName>
</protein>
<organism evidence="2 3">
    <name type="scientific">Purpureocillium lilacinum</name>
    <name type="common">Paecilomyces lilacinus</name>
    <dbReference type="NCBI Taxonomy" id="33203"/>
    <lineage>
        <taxon>Eukaryota</taxon>
        <taxon>Fungi</taxon>
        <taxon>Dikarya</taxon>
        <taxon>Ascomycota</taxon>
        <taxon>Pezizomycotina</taxon>
        <taxon>Sordariomycetes</taxon>
        <taxon>Hypocreomycetidae</taxon>
        <taxon>Hypocreales</taxon>
        <taxon>Ophiocordycipitaceae</taxon>
        <taxon>Purpureocillium</taxon>
    </lineage>
</organism>
<dbReference type="AlphaFoldDB" id="A0A179FK72"/>
<accession>A0A179FK72</accession>
<dbReference type="GO" id="GO:0005525">
    <property type="term" value="F:GTP binding"/>
    <property type="evidence" value="ECO:0007669"/>
    <property type="project" value="InterPro"/>
</dbReference>
<keyword evidence="2" id="KW-0251">Elongation factor</keyword>
<evidence type="ECO:0000313" key="3">
    <source>
        <dbReference type="Proteomes" id="UP000078240"/>
    </source>
</evidence>
<dbReference type="PRINTS" id="PR00315">
    <property type="entry name" value="ELONGATNFCT"/>
</dbReference>
<gene>
    <name evidence="2" type="ORF">VFPBJ_11121</name>
</gene>
<proteinExistence type="predicted"/>
<keyword evidence="2" id="KW-0648">Protein biosynthesis</keyword>
<dbReference type="InterPro" id="IPR050055">
    <property type="entry name" value="EF-Tu_GTPase"/>
</dbReference>
<dbReference type="InterPro" id="IPR027417">
    <property type="entry name" value="P-loop_NTPase"/>
</dbReference>
<name>A0A179FK72_PURLI</name>
<evidence type="ECO:0000259" key="1">
    <source>
        <dbReference type="Pfam" id="PF00009"/>
    </source>
</evidence>
<dbReference type="InterPro" id="IPR000795">
    <property type="entry name" value="T_Tr_GTP-bd_dom"/>
</dbReference>
<comment type="caution">
    <text evidence="2">The sequence shown here is derived from an EMBL/GenBank/DDBJ whole genome shotgun (WGS) entry which is preliminary data.</text>
</comment>